<evidence type="ECO:0000256" key="1">
    <source>
        <dbReference type="ARBA" id="ARBA00004651"/>
    </source>
</evidence>
<reference evidence="12 13" key="1">
    <citation type="submission" date="2022-05" db="EMBL/GenBank/DDBJ databases">
        <authorList>
            <consortium name="Genoscope - CEA"/>
            <person name="William W."/>
        </authorList>
    </citation>
    <scope>NUCLEOTIDE SEQUENCE [LARGE SCALE GENOMIC DNA]</scope>
</reference>
<gene>
    <name evidence="12" type="ORF">PEVE_00003111</name>
</gene>
<accession>A0ABN8Q8W3</accession>
<evidence type="ECO:0000256" key="3">
    <source>
        <dbReference type="ARBA" id="ARBA00022692"/>
    </source>
</evidence>
<dbReference type="InterPro" id="IPR017452">
    <property type="entry name" value="GPCR_Rhodpsn_7TM"/>
</dbReference>
<evidence type="ECO:0000256" key="9">
    <source>
        <dbReference type="ARBA" id="ARBA00023224"/>
    </source>
</evidence>
<dbReference type="CDD" id="cd00637">
    <property type="entry name" value="7tm_classA_rhodopsin-like"/>
    <property type="match status" value="2"/>
</dbReference>
<comment type="caution">
    <text evidence="12">The sequence shown here is derived from an EMBL/GenBank/DDBJ whole genome shotgun (WGS) entry which is preliminary data.</text>
</comment>
<dbReference type="InterPro" id="IPR000276">
    <property type="entry name" value="GPCR_Rhodpsn"/>
</dbReference>
<keyword evidence="9" id="KW-0807">Transducer</keyword>
<feature type="transmembrane region" description="Helical" evidence="10">
    <location>
        <begin position="127"/>
        <end position="153"/>
    </location>
</feature>
<organism evidence="12 13">
    <name type="scientific">Porites evermanni</name>
    <dbReference type="NCBI Taxonomy" id="104178"/>
    <lineage>
        <taxon>Eukaryota</taxon>
        <taxon>Metazoa</taxon>
        <taxon>Cnidaria</taxon>
        <taxon>Anthozoa</taxon>
        <taxon>Hexacorallia</taxon>
        <taxon>Scleractinia</taxon>
        <taxon>Fungiina</taxon>
        <taxon>Poritidae</taxon>
        <taxon>Porites</taxon>
    </lineage>
</organism>
<evidence type="ECO:0000256" key="4">
    <source>
        <dbReference type="ARBA" id="ARBA00022989"/>
    </source>
</evidence>
<dbReference type="PANTHER" id="PTHR24246">
    <property type="entry name" value="OLFACTORY RECEPTOR AND ADENOSINE RECEPTOR"/>
    <property type="match status" value="1"/>
</dbReference>
<dbReference type="PROSITE" id="PS50262">
    <property type="entry name" value="G_PROTEIN_RECEP_F1_2"/>
    <property type="match status" value="2"/>
</dbReference>
<keyword evidence="5" id="KW-0297">G-protein coupled receptor</keyword>
<feature type="transmembrane region" description="Helical" evidence="10">
    <location>
        <begin position="294"/>
        <end position="318"/>
    </location>
</feature>
<feature type="transmembrane region" description="Helical" evidence="10">
    <location>
        <begin position="173"/>
        <end position="198"/>
    </location>
</feature>
<feature type="non-terminal residue" evidence="12">
    <location>
        <position position="1"/>
    </location>
</feature>
<evidence type="ECO:0000256" key="6">
    <source>
        <dbReference type="ARBA" id="ARBA00023136"/>
    </source>
</evidence>
<feature type="domain" description="G-protein coupled receptors family 1 profile" evidence="11">
    <location>
        <begin position="22"/>
        <end position="142"/>
    </location>
</feature>
<comment type="subcellular location">
    <subcellularLocation>
        <location evidence="1">Cell membrane</location>
        <topology evidence="1">Multi-pass membrane protein</topology>
    </subcellularLocation>
</comment>
<feature type="transmembrane region" description="Helical" evidence="10">
    <location>
        <begin position="6"/>
        <end position="31"/>
    </location>
</feature>
<evidence type="ECO:0000256" key="7">
    <source>
        <dbReference type="ARBA" id="ARBA00023170"/>
    </source>
</evidence>
<keyword evidence="4 10" id="KW-1133">Transmembrane helix</keyword>
<dbReference type="SUPFAM" id="SSF81321">
    <property type="entry name" value="Family A G protein-coupled receptor-like"/>
    <property type="match status" value="2"/>
</dbReference>
<sequence>SAQTCIPWVVLMTTESLFIVIFNLLTTIVFSRHRQLHRRRAHLLIRNLAIIDLLVGGISGPLQIEWNVGDSCDLWMYNRMTDSWFFVLKVLMLHLFSMASLCNLAAISLERMHAIICPSRHLFMKKLVYKVIIAVIWLTAILRECAQIAQTWGLNYIDKIQEVKPQTKAPACIPWVVLMTTESLIIVIFNILTIIVFAKQRQLHRRRTYLLIRNLAIIDLLVGGISGPLQIEWNVGDSCDLWMYNRMIGSWFFLLKVSFLHVFSMASLCNLAAISLERMHAIICPSRHLIMKKLIYKVIIAVIWLIAILRECAQIVFIKVTSRGPRKTEILMNFTIYIPYYFISLLIICVCYTIIFMKIRYSSPPQPLRSSVIIKERQLTKTLFVVTVASLLTLLPVVIFLGLETFTHDPVIDRSSSLYGHIKFAVTVFFLANSLANPIIYAMKVQLFRLG</sequence>
<keyword evidence="8" id="KW-0325">Glycoprotein</keyword>
<name>A0ABN8Q8W3_9CNID</name>
<proteinExistence type="predicted"/>
<protein>
    <recommendedName>
        <fullName evidence="11">G-protein coupled receptors family 1 profile domain-containing protein</fullName>
    </recommendedName>
</protein>
<feature type="domain" description="G-protein coupled receptors family 1 profile" evidence="11">
    <location>
        <begin position="189"/>
        <end position="441"/>
    </location>
</feature>
<keyword evidence="3 10" id="KW-0812">Transmembrane</keyword>
<dbReference type="PRINTS" id="PR00237">
    <property type="entry name" value="GPCRRHODOPSN"/>
</dbReference>
<evidence type="ECO:0000259" key="11">
    <source>
        <dbReference type="PROSITE" id="PS50262"/>
    </source>
</evidence>
<keyword evidence="2" id="KW-1003">Cell membrane</keyword>
<feature type="transmembrane region" description="Helical" evidence="10">
    <location>
        <begin position="338"/>
        <end position="361"/>
    </location>
</feature>
<feature type="transmembrane region" description="Helical" evidence="10">
    <location>
        <begin position="84"/>
        <end position="106"/>
    </location>
</feature>
<evidence type="ECO:0000313" key="13">
    <source>
        <dbReference type="Proteomes" id="UP001159427"/>
    </source>
</evidence>
<feature type="transmembrane region" description="Helical" evidence="10">
    <location>
        <begin position="210"/>
        <end position="231"/>
    </location>
</feature>
<feature type="transmembrane region" description="Helical" evidence="10">
    <location>
        <begin position="382"/>
        <end position="402"/>
    </location>
</feature>
<feature type="transmembrane region" description="Helical" evidence="10">
    <location>
        <begin position="422"/>
        <end position="443"/>
    </location>
</feature>
<dbReference type="EMBL" id="CALNXI010001185">
    <property type="protein sequence ID" value="CAH3159174.1"/>
    <property type="molecule type" value="Genomic_DNA"/>
</dbReference>
<evidence type="ECO:0000256" key="8">
    <source>
        <dbReference type="ARBA" id="ARBA00023180"/>
    </source>
</evidence>
<keyword evidence="6 10" id="KW-0472">Membrane</keyword>
<dbReference type="Proteomes" id="UP001159427">
    <property type="component" value="Unassembled WGS sequence"/>
</dbReference>
<evidence type="ECO:0000256" key="2">
    <source>
        <dbReference type="ARBA" id="ARBA00022475"/>
    </source>
</evidence>
<dbReference type="Pfam" id="PF00001">
    <property type="entry name" value="7tm_1"/>
    <property type="match status" value="2"/>
</dbReference>
<dbReference type="PANTHER" id="PTHR24246:SF27">
    <property type="entry name" value="ADENOSINE RECEPTOR, ISOFORM A"/>
    <property type="match status" value="1"/>
</dbReference>
<keyword evidence="7" id="KW-0675">Receptor</keyword>
<evidence type="ECO:0000313" key="12">
    <source>
        <dbReference type="EMBL" id="CAH3159174.1"/>
    </source>
</evidence>
<evidence type="ECO:0000256" key="10">
    <source>
        <dbReference type="SAM" id="Phobius"/>
    </source>
</evidence>
<evidence type="ECO:0000256" key="5">
    <source>
        <dbReference type="ARBA" id="ARBA00023040"/>
    </source>
</evidence>
<feature type="non-terminal residue" evidence="12">
    <location>
        <position position="451"/>
    </location>
</feature>
<keyword evidence="13" id="KW-1185">Reference proteome</keyword>
<feature type="transmembrane region" description="Helical" evidence="10">
    <location>
        <begin position="43"/>
        <end position="64"/>
    </location>
</feature>
<dbReference type="Gene3D" id="1.20.1070.10">
    <property type="entry name" value="Rhodopsin 7-helix transmembrane proteins"/>
    <property type="match status" value="2"/>
</dbReference>
<feature type="transmembrane region" description="Helical" evidence="10">
    <location>
        <begin position="251"/>
        <end position="273"/>
    </location>
</feature>